<name>K0X247_9BACT</name>
<reference evidence="7 8" key="1">
    <citation type="submission" date="2012-08" db="EMBL/GenBank/DDBJ databases">
        <title>The Genome Sequence of Barnesiella intestinihominis YIT 11860.</title>
        <authorList>
            <consortium name="The Broad Institute Genome Sequencing Platform"/>
            <person name="Earl A."/>
            <person name="Ward D."/>
            <person name="Feldgarden M."/>
            <person name="Gevers D."/>
            <person name="Morotomi M."/>
            <person name="Walker B."/>
            <person name="Young S.K."/>
            <person name="Zeng Q."/>
            <person name="Gargeya S."/>
            <person name="Fitzgerald M."/>
            <person name="Haas B."/>
            <person name="Abouelleil A."/>
            <person name="Alvarado L."/>
            <person name="Arachchi H.M."/>
            <person name="Berlin A.M."/>
            <person name="Chapman S.B."/>
            <person name="Goldberg J."/>
            <person name="Griggs A."/>
            <person name="Gujja S."/>
            <person name="Hansen M."/>
            <person name="Howarth C."/>
            <person name="Imamovic A."/>
            <person name="Larimer J."/>
            <person name="McCowen C."/>
            <person name="Montmayeur A."/>
            <person name="Murphy C."/>
            <person name="Neiman D."/>
            <person name="Pearson M."/>
            <person name="Priest M."/>
            <person name="Roberts A."/>
            <person name="Saif S."/>
            <person name="Shea T."/>
            <person name="Sisk P."/>
            <person name="Sykes S."/>
            <person name="Wortman J."/>
            <person name="Nusbaum C."/>
            <person name="Birren B."/>
        </authorList>
    </citation>
    <scope>NUCLEOTIDE SEQUENCE [LARGE SCALE GENOMIC DNA]</scope>
    <source>
        <strain evidence="7 8">YIT 11860</strain>
    </source>
</reference>
<dbReference type="Gene3D" id="1.20.58.460">
    <property type="entry name" value="Hyaluronidase post-catalytic domain-like"/>
    <property type="match status" value="1"/>
</dbReference>
<dbReference type="PATRIC" id="fig|742726.3.peg.1131"/>
<evidence type="ECO:0000256" key="1">
    <source>
        <dbReference type="ARBA" id="ARBA00022801"/>
    </source>
</evidence>
<gene>
    <name evidence="7" type="ORF">HMPREF9448_01061</name>
</gene>
<dbReference type="Pfam" id="PF02838">
    <property type="entry name" value="Glyco_hydro_20b"/>
    <property type="match status" value="1"/>
</dbReference>
<evidence type="ECO:0000259" key="6">
    <source>
        <dbReference type="PROSITE" id="PS52009"/>
    </source>
</evidence>
<dbReference type="SUPFAM" id="SSF140657">
    <property type="entry name" value="Hyaluronidase post-catalytic domain-like"/>
    <property type="match status" value="1"/>
</dbReference>
<comment type="caution">
    <text evidence="7">The sequence shown here is derived from an EMBL/GenBank/DDBJ whole genome shotgun (WGS) entry which is preliminary data.</text>
</comment>
<feature type="active site" description="Proton donor" evidence="3">
    <location>
        <position position="288"/>
    </location>
</feature>
<keyword evidence="4" id="KW-0732">Signal</keyword>
<evidence type="ECO:0000256" key="2">
    <source>
        <dbReference type="ARBA" id="ARBA00023295"/>
    </source>
</evidence>
<dbReference type="STRING" id="742726.HMPREF9448_01061"/>
<dbReference type="Proteomes" id="UP000006044">
    <property type="component" value="Unassembled WGS sequence"/>
</dbReference>
<evidence type="ECO:0000256" key="3">
    <source>
        <dbReference type="PROSITE-ProRule" id="PRU01353"/>
    </source>
</evidence>
<dbReference type="InterPro" id="IPR051822">
    <property type="entry name" value="Glycosyl_Hydrolase_84"/>
</dbReference>
<comment type="similarity">
    <text evidence="3">Belongs to the glycosyl hydrolase 84 family.</text>
</comment>
<dbReference type="GO" id="GO:0005975">
    <property type="term" value="P:carbohydrate metabolic process"/>
    <property type="evidence" value="ECO:0007669"/>
    <property type="project" value="UniProtKB-ARBA"/>
</dbReference>
<dbReference type="InterPro" id="IPR008979">
    <property type="entry name" value="Galactose-bd-like_sf"/>
</dbReference>
<dbReference type="SUPFAM" id="SSF55545">
    <property type="entry name" value="beta-N-acetylhexosaminidase-like domain"/>
    <property type="match status" value="1"/>
</dbReference>
<evidence type="ECO:0000313" key="8">
    <source>
        <dbReference type="Proteomes" id="UP000006044"/>
    </source>
</evidence>
<feature type="domain" description="GH84" evidence="6">
    <location>
        <begin position="173"/>
        <end position="442"/>
    </location>
</feature>
<keyword evidence="2 3" id="KW-0326">Glycosidase</keyword>
<dbReference type="Pfam" id="PF21774">
    <property type="entry name" value="NagJ_C"/>
    <property type="match status" value="1"/>
</dbReference>
<dbReference type="EMBL" id="ADLE01000008">
    <property type="protein sequence ID" value="EJZ64581.1"/>
    <property type="molecule type" value="Genomic_DNA"/>
</dbReference>
<keyword evidence="8" id="KW-1185">Reference proteome</keyword>
<dbReference type="Gene3D" id="3.30.379.10">
    <property type="entry name" value="Chitobiase/beta-hexosaminidase domain 2-like"/>
    <property type="match status" value="1"/>
</dbReference>
<evidence type="ECO:0000256" key="4">
    <source>
        <dbReference type="SAM" id="SignalP"/>
    </source>
</evidence>
<dbReference type="PROSITE" id="PS52009">
    <property type="entry name" value="GH84"/>
    <property type="match status" value="1"/>
</dbReference>
<dbReference type="PANTHER" id="PTHR13170:SF16">
    <property type="entry name" value="PROTEIN O-GLCNACASE"/>
    <property type="match status" value="1"/>
</dbReference>
<evidence type="ECO:0000259" key="5">
    <source>
        <dbReference type="PROSITE" id="PS50022"/>
    </source>
</evidence>
<dbReference type="GO" id="GO:0015929">
    <property type="term" value="F:hexosaminidase activity"/>
    <property type="evidence" value="ECO:0007669"/>
    <property type="project" value="UniProtKB-ARBA"/>
</dbReference>
<evidence type="ECO:0000313" key="7">
    <source>
        <dbReference type="EMBL" id="EJZ64581.1"/>
    </source>
</evidence>
<proteinExistence type="inferred from homology"/>
<feature type="chain" id="PRO_5003843376" evidence="4">
    <location>
        <begin position="23"/>
        <end position="857"/>
    </location>
</feature>
<dbReference type="AlphaFoldDB" id="K0X247"/>
<keyword evidence="1 3" id="KW-0378">Hydrolase</keyword>
<dbReference type="Gene3D" id="2.60.120.260">
    <property type="entry name" value="Galactose-binding domain-like"/>
    <property type="match status" value="1"/>
</dbReference>
<dbReference type="InterPro" id="IPR011496">
    <property type="entry name" value="O-GlcNAcase_cat"/>
</dbReference>
<dbReference type="GO" id="GO:1901135">
    <property type="term" value="P:carbohydrate derivative metabolic process"/>
    <property type="evidence" value="ECO:0007669"/>
    <property type="project" value="UniProtKB-ARBA"/>
</dbReference>
<organism evidence="7 8">
    <name type="scientific">Barnesiella intestinihominis YIT 11860</name>
    <dbReference type="NCBI Taxonomy" id="742726"/>
    <lineage>
        <taxon>Bacteria</taxon>
        <taxon>Pseudomonadati</taxon>
        <taxon>Bacteroidota</taxon>
        <taxon>Bacteroidia</taxon>
        <taxon>Bacteroidales</taxon>
        <taxon>Barnesiellaceae</taxon>
        <taxon>Barnesiella</taxon>
    </lineage>
</organism>
<dbReference type="InterPro" id="IPR017853">
    <property type="entry name" value="GH"/>
</dbReference>
<dbReference type="SUPFAM" id="SSF51445">
    <property type="entry name" value="(Trans)glycosidases"/>
    <property type="match status" value="1"/>
</dbReference>
<accession>K0X247</accession>
<dbReference type="PROSITE" id="PS50022">
    <property type="entry name" value="FA58C_3"/>
    <property type="match status" value="1"/>
</dbReference>
<dbReference type="InterPro" id="IPR015882">
    <property type="entry name" value="HEX_bac_N"/>
</dbReference>
<feature type="signal peptide" evidence="4">
    <location>
        <begin position="1"/>
        <end position="22"/>
    </location>
</feature>
<dbReference type="InterPro" id="IPR029018">
    <property type="entry name" value="Hex-like_dom2"/>
</dbReference>
<dbReference type="InterPro" id="IPR000421">
    <property type="entry name" value="FA58C"/>
</dbReference>
<dbReference type="SUPFAM" id="SSF49785">
    <property type="entry name" value="Galactose-binding domain-like"/>
    <property type="match status" value="1"/>
</dbReference>
<sequence length="857" mass="96968">MIDCRKSLMVCIGLLLCGTFSAQESEFDLASQRSEAQDVFAVPGKKLDHKGIIINPTPHKLVLDPTGRLDISGGVCLKDKHGKFSEDLDFVTFNKKGVKLSVDFGSKASAKYGVKPVSGAYRMNIGKNGISLVGYDERGAFYGLQTLRQLVESPATVTGELPYVEIDDYPDLKYRGVVEGFYGTPWSHEVRMSLIDFYGKFKMNSYLYGPKDDPYHSCPNWRLPYPEKEAGNIKELIEACKRNRVDFVWAIHPGQDIKWNEEDYQNLVNKFNLMYDLGVRAFALFFDDISGEGTNPVKQTELLNRLTKDFVKSKGDVAYLTVCPTDYSKLWANPTPQGSLAIYGETLDPSIEVFWTGDVVCSDLTPETLDWVNSRIKRPAYFWWNYPVTDYVRNIILQGPVYGLNTSLDSNDLCGIASNPMEHGEASKLALYGVADYTWNIAAYNPIDNWERGLGELMPKAREAYRTFAIHSCDTETGYRRDESWETKTFRIGDWNETEAQALWAEFDKVEKAPAEIEKGCTNKGLMSELTPWLQEFGKLGTRGKRALELARVYRDGKDDADFWNKYIRNLMSKKDREDYEAHKSGTMKLQPFYENAMDDMAYGFLTRLSGETPICYRGIGSFHNAKTTLSKLMFDHDTTTYYTSGIAQKAGDWIGVDLGSVKDVTEVSILQGRNSVDDVDYFDHAVVEYSIDGKAWTPLTEELNKQYIVRWNGEPVKARYVRLKRLESTRTNYASVRSFEVNPPRVEHLGFSLKSDDVQQALYAFDQQIGTSYRNNGIFSFGVAPRTEGYTLLVNELPEAGNGAPVVHLRQFRPDGSLAVESVIDSLFFKVELAEVVSEVQIEGPVEIFEIVPKFD</sequence>
<feature type="domain" description="F5/8 type C" evidence="5">
    <location>
        <begin position="598"/>
        <end position="745"/>
    </location>
</feature>
<dbReference type="InterPro" id="IPR049019">
    <property type="entry name" value="NagJ-like_helical"/>
</dbReference>
<dbReference type="Gene3D" id="3.20.20.80">
    <property type="entry name" value="Glycosidases"/>
    <property type="match status" value="1"/>
</dbReference>
<dbReference type="HOGENOM" id="CLU_001501_2_0_10"/>
<dbReference type="eggNOG" id="COG3525">
    <property type="taxonomic scope" value="Bacteria"/>
</dbReference>
<protein>
    <submittedName>
        <fullName evidence="7">Uncharacterized protein</fullName>
    </submittedName>
</protein>
<dbReference type="Pfam" id="PF07555">
    <property type="entry name" value="NAGidase"/>
    <property type="match status" value="1"/>
</dbReference>
<dbReference type="Pfam" id="PF00754">
    <property type="entry name" value="F5_F8_type_C"/>
    <property type="match status" value="1"/>
</dbReference>
<dbReference type="PANTHER" id="PTHR13170">
    <property type="entry name" value="O-GLCNACASE"/>
    <property type="match status" value="1"/>
</dbReference>